<organism evidence="6 7">
    <name type="scientific">Eutypa lata (strain UCR-EL1)</name>
    <name type="common">Grapevine dieback disease fungus</name>
    <name type="synonym">Eutypa armeniacae</name>
    <dbReference type="NCBI Taxonomy" id="1287681"/>
    <lineage>
        <taxon>Eukaryota</taxon>
        <taxon>Fungi</taxon>
        <taxon>Dikarya</taxon>
        <taxon>Ascomycota</taxon>
        <taxon>Pezizomycotina</taxon>
        <taxon>Sordariomycetes</taxon>
        <taxon>Xylariomycetidae</taxon>
        <taxon>Xylariales</taxon>
        <taxon>Diatrypaceae</taxon>
        <taxon>Eutypa</taxon>
    </lineage>
</organism>
<protein>
    <submittedName>
        <fullName evidence="6">Putative hydantoin utilization protein a protein</fullName>
    </submittedName>
</protein>
<gene>
    <name evidence="6" type="ORF">UCREL1_2561</name>
</gene>
<dbReference type="PANTHER" id="PTHR11365:SF23">
    <property type="entry name" value="HYPOTHETICAL 5-OXOPROLINASE (EUROFUNG)-RELATED"/>
    <property type="match status" value="1"/>
</dbReference>
<feature type="domain" description="Hydantoinase A/oxoprolinase" evidence="2">
    <location>
        <begin position="218"/>
        <end position="505"/>
    </location>
</feature>
<feature type="domain" description="Hydantoinase B/oxoprolinase" evidence="3">
    <location>
        <begin position="737"/>
        <end position="910"/>
    </location>
</feature>
<evidence type="ECO:0000313" key="7">
    <source>
        <dbReference type="Proteomes" id="UP000012174"/>
    </source>
</evidence>
<dbReference type="Pfam" id="PF02538">
    <property type="entry name" value="Hydantoinase_B"/>
    <property type="match status" value="2"/>
</dbReference>
<dbReference type="Pfam" id="PF05378">
    <property type="entry name" value="Hydant_A_N"/>
    <property type="match status" value="1"/>
</dbReference>
<name>M7SUZ3_EUTLA</name>
<evidence type="ECO:0000259" key="5">
    <source>
        <dbReference type="Pfam" id="PF19278"/>
    </source>
</evidence>
<feature type="domain" description="Hydantoinase B/oxoprolinase" evidence="3">
    <location>
        <begin position="911"/>
        <end position="1232"/>
    </location>
</feature>
<sequence length="1351" mass="147370">MGSVPERSVEGEYQLGVDVGGTFTDVCVTTPTGEFVRAKTPSTVQDQSIGVKNGINQVREILKQKYNWDGQFSFIHHGTTVATNAVLEGKGAKTGLIVTAGHKDVLAIRRSQIPGGLGAWINFIPPEPVVPLERTVQCVERIGVDGSVVTPVDAKALRESLVDLKRQGPEAVTISLLNAYKNDENEREVARIVREELGPDVDIVCSAAVLPELGEYERTVTAAANAVVRPVIKRYLHGLEKILEPDMRILRILKSDGGLASVGLAQELPVNLLMSGPAGGIQGVIDLVAKKTKYKNLITLDMGGTSTDCALIVDSKATLRRETVIDKLTVRAPSVDIRTVGAGGGSIAKFIELTSTMRVGPESSGATPGPACYGKGGVLPTVTDANLRLGYLPSILLGGDLKLDIEASSRAIKALSDQMGEGMTEEKAAEGIINLVNETMYSALRLVSVEQGHDPRDFALVAFGGAGPLHANAIGKLLGAWPVIVPPSPGILCAQGDVTTKLRHEQSASFIQTLSSIDLAELKTVTSGLEELCRAKMIEAFKGTNGVLQLFYECDMRYKGQALSLTIDYDPQLLSDKESFRSYVTSEFNSVHQKSFGYSLPDYELDIVRVGVIGADVSSDSKETVIPESEVAPITPPESAIVDRKQIVVGGEQLEAILWDRKNLPVSSRVQGPCIITEMDSNTLVLPGYAGDIDHVGNIIINPLEDSARLRPTEMRPDHTAESAAEVVEKSPLIPTLISSALASIRSEMDTLMLRCAMSPAIREQQDEFNVITNNLGQMLVGQFGSFIAAFLSMWKEVDGTIEEGDIFITNDVYQVGGAVTHLNDVIVLLPIFYKHKLVGWSANFGHLTDVGGKVPGSMSIESTTIFEDGVQIPVVKLYRKGVLNEDLVDVLCRNSRQPEWYRSDLTALVVYEAACNELLRRNKVAVCNLIDTQFSEEPSVFTDFVDDDGAGVGPYAVKCTMSRRNGKLFFDWAGTSAQSERSINYMLSPTMFKMFVGYYLLAVFDPECVVNDGFHDYIDMNIPEGSVIKPVRPAAVSCRTHFLGRVMDIVQALMGQKNPAYRAAAGFSDSPHFFYSGWKPDGEWYQLYQIGFGGVPARPAGDGPDCHCLFPAIKSVPTESIELNFPLRLEVNEALADTGGSGFHRGGNAQRTLYRFLSRGEFSLHDDRWFTKPWGIDGGKPGTRSKKILHHYSQGENAKSTALPSKCDHIKVYPGDLLEWITWGGGGLGDPLTRPAEKVALEVHRKLVTIQGAATNYGVVVDEVTYEVNVEKTEELRAKMREERLNSKYEPGLYDRGGTLAELKKKCLEETGLPAPTPQWAEDPYGSHVNVPYVKDWYKTMRETGDWVLE</sequence>
<dbReference type="InterPro" id="IPR049517">
    <property type="entry name" value="ACX-like_C"/>
</dbReference>
<dbReference type="OMA" id="WYRSDLT"/>
<dbReference type="Pfam" id="PF19278">
    <property type="entry name" value="Hydant_A_C"/>
    <property type="match status" value="1"/>
</dbReference>
<evidence type="ECO:0000313" key="6">
    <source>
        <dbReference type="EMBL" id="EMR70399.1"/>
    </source>
</evidence>
<dbReference type="eggNOG" id="KOG1939">
    <property type="taxonomic scope" value="Eukaryota"/>
</dbReference>
<evidence type="ECO:0000259" key="2">
    <source>
        <dbReference type="Pfam" id="PF01968"/>
    </source>
</evidence>
<dbReference type="Proteomes" id="UP000012174">
    <property type="component" value="Unassembled WGS sequence"/>
</dbReference>
<accession>M7SUZ3</accession>
<dbReference type="OrthoDB" id="5404895at2759"/>
<dbReference type="KEGG" id="ela:UCREL1_2561"/>
<evidence type="ECO:0000259" key="4">
    <source>
        <dbReference type="Pfam" id="PF05378"/>
    </source>
</evidence>
<dbReference type="HOGENOM" id="CLU_002157_2_0_1"/>
<feature type="domain" description="Acetophenone carboxylase-like C-terminal" evidence="5">
    <location>
        <begin position="538"/>
        <end position="687"/>
    </location>
</feature>
<dbReference type="InterPro" id="IPR008040">
    <property type="entry name" value="Hydant_A_N"/>
</dbReference>
<dbReference type="PANTHER" id="PTHR11365">
    <property type="entry name" value="5-OXOPROLINASE RELATED"/>
    <property type="match status" value="1"/>
</dbReference>
<proteinExistence type="inferred from homology"/>
<feature type="domain" description="Hydantoinase/oxoprolinase N-terminal" evidence="4">
    <location>
        <begin position="15"/>
        <end position="196"/>
    </location>
</feature>
<comment type="similarity">
    <text evidence="1">Belongs to the oxoprolinase family.</text>
</comment>
<evidence type="ECO:0000256" key="1">
    <source>
        <dbReference type="ARBA" id="ARBA00010403"/>
    </source>
</evidence>
<dbReference type="EMBL" id="KB705872">
    <property type="protein sequence ID" value="EMR70399.1"/>
    <property type="molecule type" value="Genomic_DNA"/>
</dbReference>
<keyword evidence="7" id="KW-1185">Reference proteome</keyword>
<evidence type="ECO:0000259" key="3">
    <source>
        <dbReference type="Pfam" id="PF02538"/>
    </source>
</evidence>
<dbReference type="Pfam" id="PF01968">
    <property type="entry name" value="Hydantoinase_A"/>
    <property type="match status" value="1"/>
</dbReference>
<dbReference type="InterPro" id="IPR002821">
    <property type="entry name" value="Hydantoinase_A"/>
</dbReference>
<dbReference type="GO" id="GO:0017168">
    <property type="term" value="F:5-oxoprolinase (ATP-hydrolyzing) activity"/>
    <property type="evidence" value="ECO:0007669"/>
    <property type="project" value="TreeGrafter"/>
</dbReference>
<dbReference type="GO" id="GO:0005829">
    <property type="term" value="C:cytosol"/>
    <property type="evidence" value="ECO:0007669"/>
    <property type="project" value="TreeGrafter"/>
</dbReference>
<reference evidence="7" key="1">
    <citation type="journal article" date="2013" name="Genome Announc.">
        <title>Draft genome sequence of the grapevine dieback fungus Eutypa lata UCR-EL1.</title>
        <authorList>
            <person name="Blanco-Ulate B."/>
            <person name="Rolshausen P.E."/>
            <person name="Cantu D."/>
        </authorList>
    </citation>
    <scope>NUCLEOTIDE SEQUENCE [LARGE SCALE GENOMIC DNA]</scope>
    <source>
        <strain evidence="7">UCR-EL1</strain>
    </source>
</reference>
<dbReference type="InterPro" id="IPR003692">
    <property type="entry name" value="Hydantoinase_B"/>
</dbReference>
<dbReference type="GO" id="GO:0006749">
    <property type="term" value="P:glutathione metabolic process"/>
    <property type="evidence" value="ECO:0007669"/>
    <property type="project" value="TreeGrafter"/>
</dbReference>
<dbReference type="InterPro" id="IPR045079">
    <property type="entry name" value="Oxoprolinase-like"/>
</dbReference>
<dbReference type="STRING" id="1287681.M7SUZ3"/>